<dbReference type="Gene3D" id="3.40.190.10">
    <property type="entry name" value="Periplasmic binding protein-like II"/>
    <property type="match status" value="2"/>
</dbReference>
<dbReference type="Proteomes" id="UP000001572">
    <property type="component" value="Chromosome"/>
</dbReference>
<evidence type="ECO:0000313" key="8">
    <source>
        <dbReference type="EMBL" id="ABR47150.1"/>
    </source>
</evidence>
<dbReference type="HOGENOM" id="CLU_067080_0_0_9"/>
<dbReference type="PANTHER" id="PTHR30429">
    <property type="entry name" value="D-METHIONINE-BINDING LIPOPROTEIN METQ"/>
    <property type="match status" value="1"/>
</dbReference>
<dbReference type="STRING" id="293826.Amet_0930"/>
<evidence type="ECO:0000313" key="9">
    <source>
        <dbReference type="Proteomes" id="UP000001572"/>
    </source>
</evidence>
<dbReference type="GO" id="GO:0016020">
    <property type="term" value="C:membrane"/>
    <property type="evidence" value="ECO:0007669"/>
    <property type="project" value="UniProtKB-SubCell"/>
</dbReference>
<comment type="similarity">
    <text evidence="6">Belongs to the nlpA lipoprotein family.</text>
</comment>
<dbReference type="InterPro" id="IPR004872">
    <property type="entry name" value="Lipoprotein_NlpA"/>
</dbReference>
<dbReference type="eggNOG" id="COG1464">
    <property type="taxonomic scope" value="Bacteria"/>
</dbReference>
<dbReference type="AlphaFoldDB" id="A6TLT2"/>
<feature type="lipid moiety-binding region" description="S-diacylglycerol cysteine" evidence="7">
    <location>
        <position position="21"/>
    </location>
</feature>
<protein>
    <recommendedName>
        <fullName evidence="6">Lipoprotein</fullName>
    </recommendedName>
</protein>
<dbReference type="SUPFAM" id="SSF53850">
    <property type="entry name" value="Periplasmic binding protein-like II"/>
    <property type="match status" value="1"/>
</dbReference>
<sequence length="276" mass="30243">MKKRLFLSIIGLLLITLIVGCTTKAKDEVVSTDEAPETVKLRVGATPVPHSEILNFIKPILLDMGVDLEIVEFTDYTTPNLALHDGEIDANFFQHVPYMETFAENNNIQLKDVAKTHVEPLGLYSKKVDSLEALQDGATIAIPNDPTNGGRALLLLANYGVIQLDDDTDLLATEHDISENPKNFKFIALEAPQIPRSLDDVDAAIINTNYALEASLNPVNDSLLLEDSNSPYANIVTIVPGNESEEKIQKLVEVLTSSAVRDFIQSEYKGAIVPAF</sequence>
<keyword evidence="2" id="KW-0732">Signal</keyword>
<evidence type="ECO:0000256" key="2">
    <source>
        <dbReference type="ARBA" id="ARBA00022729"/>
    </source>
</evidence>
<name>A6TLT2_ALKMQ</name>
<dbReference type="PIRSF" id="PIRSF002854">
    <property type="entry name" value="MetQ"/>
    <property type="match status" value="1"/>
</dbReference>
<dbReference type="RefSeq" id="WP_012062192.1">
    <property type="nucleotide sequence ID" value="NC_009633.1"/>
</dbReference>
<accession>A6TLT2</accession>
<keyword evidence="9" id="KW-1185">Reference proteome</keyword>
<dbReference type="OrthoDB" id="9812878at2"/>
<keyword evidence="5 6" id="KW-0449">Lipoprotein</keyword>
<gene>
    <name evidence="8" type="ordered locus">Amet_0930</name>
</gene>
<dbReference type="CDD" id="cd13597">
    <property type="entry name" value="PBP2_lipoprotein_Tp32"/>
    <property type="match status" value="1"/>
</dbReference>
<evidence type="ECO:0000256" key="7">
    <source>
        <dbReference type="PIRSR" id="PIRSR002854-1"/>
    </source>
</evidence>
<dbReference type="Pfam" id="PF03180">
    <property type="entry name" value="Lipoprotein_9"/>
    <property type="match status" value="1"/>
</dbReference>
<evidence type="ECO:0000256" key="3">
    <source>
        <dbReference type="ARBA" id="ARBA00023136"/>
    </source>
</evidence>
<evidence type="ECO:0000256" key="1">
    <source>
        <dbReference type="ARBA" id="ARBA00004635"/>
    </source>
</evidence>
<evidence type="ECO:0000256" key="5">
    <source>
        <dbReference type="ARBA" id="ARBA00023288"/>
    </source>
</evidence>
<reference evidence="9" key="1">
    <citation type="journal article" date="2016" name="Genome Announc.">
        <title>Complete genome sequence of Alkaliphilus metalliredigens strain QYMF, an alkaliphilic and metal-reducing bacterium isolated from borax-contaminated leachate ponds.</title>
        <authorList>
            <person name="Hwang C."/>
            <person name="Copeland A."/>
            <person name="Lucas S."/>
            <person name="Lapidus A."/>
            <person name="Barry K."/>
            <person name="Detter J.C."/>
            <person name="Glavina Del Rio T."/>
            <person name="Hammon N."/>
            <person name="Israni S."/>
            <person name="Dalin E."/>
            <person name="Tice H."/>
            <person name="Pitluck S."/>
            <person name="Chertkov O."/>
            <person name="Brettin T."/>
            <person name="Bruce D."/>
            <person name="Han C."/>
            <person name="Schmutz J."/>
            <person name="Larimer F."/>
            <person name="Land M.L."/>
            <person name="Hauser L."/>
            <person name="Kyrpides N."/>
            <person name="Mikhailova N."/>
            <person name="Ye Q."/>
            <person name="Zhou J."/>
            <person name="Richardson P."/>
            <person name="Fields M.W."/>
        </authorList>
    </citation>
    <scope>NUCLEOTIDE SEQUENCE [LARGE SCALE GENOMIC DNA]</scope>
    <source>
        <strain evidence="9">QYMF</strain>
    </source>
</reference>
<keyword evidence="4" id="KW-0564">Palmitate</keyword>
<keyword evidence="3" id="KW-0472">Membrane</keyword>
<evidence type="ECO:0000256" key="6">
    <source>
        <dbReference type="PIRNR" id="PIRNR002854"/>
    </source>
</evidence>
<dbReference type="KEGG" id="amt:Amet_0930"/>
<proteinExistence type="inferred from homology"/>
<organism evidence="8 9">
    <name type="scientific">Alkaliphilus metalliredigens (strain QYMF)</name>
    <dbReference type="NCBI Taxonomy" id="293826"/>
    <lineage>
        <taxon>Bacteria</taxon>
        <taxon>Bacillati</taxon>
        <taxon>Bacillota</taxon>
        <taxon>Clostridia</taxon>
        <taxon>Peptostreptococcales</taxon>
        <taxon>Natronincolaceae</taxon>
        <taxon>Alkaliphilus</taxon>
    </lineage>
</organism>
<comment type="subcellular location">
    <subcellularLocation>
        <location evidence="1">Membrane</location>
        <topology evidence="1">Lipid-anchor</topology>
    </subcellularLocation>
</comment>
<evidence type="ECO:0000256" key="4">
    <source>
        <dbReference type="ARBA" id="ARBA00023139"/>
    </source>
</evidence>
<dbReference type="PROSITE" id="PS51257">
    <property type="entry name" value="PROKAR_LIPOPROTEIN"/>
    <property type="match status" value="1"/>
</dbReference>
<dbReference type="PANTHER" id="PTHR30429:SF0">
    <property type="entry name" value="METHIONINE-BINDING LIPOPROTEIN METQ"/>
    <property type="match status" value="1"/>
</dbReference>
<dbReference type="EMBL" id="CP000724">
    <property type="protein sequence ID" value="ABR47150.1"/>
    <property type="molecule type" value="Genomic_DNA"/>
</dbReference>